<dbReference type="EMBL" id="CP099489">
    <property type="protein sequence ID" value="USQ79608.1"/>
    <property type="molecule type" value="Genomic_DNA"/>
</dbReference>
<dbReference type="RefSeq" id="WP_252592713.1">
    <property type="nucleotide sequence ID" value="NZ_CP099489.1"/>
</dbReference>
<sequence>MSVFDELVGQAPLAEQLAHVAGHPGAMTHAWLFTGPPGSGRSKAARAFAAALQCEGGAAPGCGECQACRTILAGSHADLIVEATSETFIRVGRARELALAAGSRPTVGRWRVIIIEDADRLNDQAADALLKSLEEPPPRTVWMLCAPSLEDILVTIRSRCRHMRLRTPPVDDVAELLQRRDGVDAAMAHYAARAAQSHVGIARRLALNEQTRTRRHRVTAIPLRLTGLGAALAAAEELQSAATEGSTGTSSQESDEARATLLRQLGADPSARTQPPAIRSHLKEFDERQKRLARRQQHDTIDAALTDLTSVYRDALVLGTGAGVEAINSTEIEALRELARAFTPVQLLEALDAIGLARQRLIANGSPLLVLEAMMVTLILPRAGQGR</sequence>
<keyword evidence="1" id="KW-0548">Nucleotidyltransferase</keyword>
<keyword evidence="1" id="KW-0808">Transferase</keyword>
<evidence type="ECO:0000313" key="1">
    <source>
        <dbReference type="EMBL" id="USQ79608.1"/>
    </source>
</evidence>
<name>A0ABY4YTB9_9MICO</name>
<reference evidence="1" key="1">
    <citation type="submission" date="2022-06" db="EMBL/GenBank/DDBJ databases">
        <title>Ornithinimicrobium HY1793.</title>
        <authorList>
            <person name="Huang Y."/>
        </authorList>
    </citation>
    <scope>NUCLEOTIDE SEQUENCE</scope>
    <source>
        <strain evidence="1">HY1793</strain>
    </source>
</reference>
<dbReference type="Gene3D" id="3.40.50.300">
    <property type="entry name" value="P-loop containing nucleotide triphosphate hydrolases"/>
    <property type="match status" value="1"/>
</dbReference>
<dbReference type="PANTHER" id="PTHR11669">
    <property type="entry name" value="REPLICATION FACTOR C / DNA POLYMERASE III GAMMA-TAU SUBUNIT"/>
    <property type="match status" value="1"/>
</dbReference>
<proteinExistence type="predicted"/>
<dbReference type="Proteomes" id="UP001056455">
    <property type="component" value="Chromosome"/>
</dbReference>
<keyword evidence="2" id="KW-1185">Reference proteome</keyword>
<dbReference type="InterPro" id="IPR004622">
    <property type="entry name" value="DNA_pol_HolB"/>
</dbReference>
<dbReference type="Pfam" id="PF13177">
    <property type="entry name" value="DNA_pol3_delta2"/>
    <property type="match status" value="1"/>
</dbReference>
<dbReference type="NCBIfam" id="NF005926">
    <property type="entry name" value="PRK07940.1"/>
    <property type="match status" value="1"/>
</dbReference>
<dbReference type="GO" id="GO:0003887">
    <property type="term" value="F:DNA-directed DNA polymerase activity"/>
    <property type="evidence" value="ECO:0007669"/>
    <property type="project" value="UniProtKB-EC"/>
</dbReference>
<gene>
    <name evidence="1" type="ORF">NF556_18770</name>
</gene>
<dbReference type="SUPFAM" id="SSF52540">
    <property type="entry name" value="P-loop containing nucleoside triphosphate hydrolases"/>
    <property type="match status" value="1"/>
</dbReference>
<dbReference type="InterPro" id="IPR027417">
    <property type="entry name" value="P-loop_NTPase"/>
</dbReference>
<dbReference type="InterPro" id="IPR050238">
    <property type="entry name" value="DNA_Rep/Repair_Clamp_Loader"/>
</dbReference>
<evidence type="ECO:0000313" key="2">
    <source>
        <dbReference type="Proteomes" id="UP001056455"/>
    </source>
</evidence>
<protein>
    <submittedName>
        <fullName evidence="1">DNA polymerase III subunit delta</fullName>
        <ecNumber evidence="1">2.7.7.7</ecNumber>
    </submittedName>
</protein>
<accession>A0ABY4YTB9</accession>
<dbReference type="PANTHER" id="PTHR11669:SF8">
    <property type="entry name" value="DNA POLYMERASE III SUBUNIT DELTA"/>
    <property type="match status" value="1"/>
</dbReference>
<dbReference type="EC" id="2.7.7.7" evidence="1"/>
<dbReference type="NCBIfam" id="TIGR00678">
    <property type="entry name" value="holB"/>
    <property type="match status" value="1"/>
</dbReference>
<organism evidence="1 2">
    <name type="scientific">Ornithinimicrobium faecis</name>
    <dbReference type="NCBI Taxonomy" id="2934158"/>
    <lineage>
        <taxon>Bacteria</taxon>
        <taxon>Bacillati</taxon>
        <taxon>Actinomycetota</taxon>
        <taxon>Actinomycetes</taxon>
        <taxon>Micrococcales</taxon>
        <taxon>Ornithinimicrobiaceae</taxon>
        <taxon>Ornithinimicrobium</taxon>
    </lineage>
</organism>